<protein>
    <recommendedName>
        <fullName evidence="5">non-specific serine/threonine protein kinase</fullName>
        <ecNumber evidence="5">2.7.11.1</ecNumber>
    </recommendedName>
</protein>
<dbReference type="InterPro" id="IPR000719">
    <property type="entry name" value="Prot_kinase_dom"/>
</dbReference>
<dbReference type="InterPro" id="IPR002347">
    <property type="entry name" value="SDR_fam"/>
</dbReference>
<dbReference type="SMART" id="SM00220">
    <property type="entry name" value="S_TKc"/>
    <property type="match status" value="1"/>
</dbReference>
<dbReference type="FunFam" id="1.10.510.10:FF:000517">
    <property type="entry name" value="Putative receptor kinase Lecrk"/>
    <property type="match status" value="1"/>
</dbReference>
<dbReference type="InterPro" id="IPR001220">
    <property type="entry name" value="Legume_lectin_dom"/>
</dbReference>
<evidence type="ECO:0000256" key="13">
    <source>
        <dbReference type="ARBA" id="ARBA00022777"/>
    </source>
</evidence>
<dbReference type="PROSITE" id="PS50011">
    <property type="entry name" value="PROTEIN_KINASE_DOM"/>
    <property type="match status" value="1"/>
</dbReference>
<keyword evidence="16 24" id="KW-1133">Transmembrane helix</keyword>
<feature type="binding site" evidence="23">
    <location>
        <position position="375"/>
    </location>
    <ligand>
        <name>ATP</name>
        <dbReference type="ChEBI" id="CHEBI:30616"/>
    </ligand>
</feature>
<dbReference type="GO" id="GO:0030246">
    <property type="term" value="F:carbohydrate binding"/>
    <property type="evidence" value="ECO:0007669"/>
    <property type="project" value="UniProtKB-KW"/>
</dbReference>
<keyword evidence="6" id="KW-1003">Cell membrane</keyword>
<feature type="domain" description="Protein kinase" evidence="26">
    <location>
        <begin position="346"/>
        <end position="623"/>
    </location>
</feature>
<evidence type="ECO:0000256" key="19">
    <source>
        <dbReference type="ARBA" id="ARBA00023170"/>
    </source>
</evidence>
<keyword evidence="12 23" id="KW-0547">Nucleotide-binding</keyword>
<evidence type="ECO:0000256" key="2">
    <source>
        <dbReference type="ARBA" id="ARBA00006484"/>
    </source>
</evidence>
<dbReference type="PRINTS" id="PR00081">
    <property type="entry name" value="GDHRDH"/>
</dbReference>
<dbReference type="Gene3D" id="3.30.200.20">
    <property type="entry name" value="Phosphorylase Kinase, domain 1"/>
    <property type="match status" value="1"/>
</dbReference>
<dbReference type="FunFam" id="2.60.120.200:FF:000112">
    <property type="entry name" value="L-type lectin-domain containing receptor kinase V.9"/>
    <property type="match status" value="1"/>
</dbReference>
<dbReference type="Pfam" id="PF00069">
    <property type="entry name" value="Pkinase"/>
    <property type="match status" value="1"/>
</dbReference>
<evidence type="ECO:0000256" key="10">
    <source>
        <dbReference type="ARBA" id="ARBA00022729"/>
    </source>
</evidence>
<dbReference type="PANTHER" id="PTHR43490">
    <property type="entry name" value="(+)-NEOMENTHOL DEHYDROGENASE"/>
    <property type="match status" value="1"/>
</dbReference>
<evidence type="ECO:0000256" key="9">
    <source>
        <dbReference type="ARBA" id="ARBA00022692"/>
    </source>
</evidence>
<evidence type="ECO:0000256" key="25">
    <source>
        <dbReference type="SAM" id="SignalP"/>
    </source>
</evidence>
<dbReference type="Pfam" id="PF00139">
    <property type="entry name" value="Lectin_legB"/>
    <property type="match status" value="1"/>
</dbReference>
<comment type="caution">
    <text evidence="27">The sequence shown here is derived from an EMBL/GenBank/DDBJ whole genome shotgun (WGS) entry which is preliminary data.</text>
</comment>
<keyword evidence="19 27" id="KW-0675">Receptor</keyword>
<dbReference type="PRINTS" id="PR00080">
    <property type="entry name" value="SDRFAMILY"/>
</dbReference>
<evidence type="ECO:0000256" key="5">
    <source>
        <dbReference type="ARBA" id="ARBA00012513"/>
    </source>
</evidence>
<evidence type="ECO:0000256" key="20">
    <source>
        <dbReference type="ARBA" id="ARBA00023180"/>
    </source>
</evidence>
<name>A0A1E5WE25_9POAL</name>
<dbReference type="OrthoDB" id="543442at2759"/>
<dbReference type="GO" id="GO:0004674">
    <property type="term" value="F:protein serine/threonine kinase activity"/>
    <property type="evidence" value="ECO:0007669"/>
    <property type="project" value="UniProtKB-KW"/>
</dbReference>
<dbReference type="Gene3D" id="1.10.510.10">
    <property type="entry name" value="Transferase(Phosphotransferase) domain 1"/>
    <property type="match status" value="1"/>
</dbReference>
<keyword evidence="10 25" id="KW-0732">Signal</keyword>
<keyword evidence="14 23" id="KW-0067">ATP-binding</keyword>
<dbReference type="GO" id="GO:0005524">
    <property type="term" value="F:ATP binding"/>
    <property type="evidence" value="ECO:0007669"/>
    <property type="project" value="UniProtKB-UniRule"/>
</dbReference>
<keyword evidence="7" id="KW-0723">Serine/threonine-protein kinase</keyword>
<evidence type="ECO:0000313" key="27">
    <source>
        <dbReference type="EMBL" id="OEL35450.1"/>
    </source>
</evidence>
<feature type="transmembrane region" description="Helical" evidence="24">
    <location>
        <begin position="291"/>
        <end position="312"/>
    </location>
</feature>
<keyword evidence="9 24" id="KW-0812">Transmembrane</keyword>
<evidence type="ECO:0000256" key="12">
    <source>
        <dbReference type="ARBA" id="ARBA00022741"/>
    </source>
</evidence>
<comment type="subcellular location">
    <subcellularLocation>
        <location evidence="1">Cell membrane</location>
        <topology evidence="1">Single-pass type I membrane protein</topology>
    </subcellularLocation>
</comment>
<keyword evidence="8" id="KW-0808">Transferase</keyword>
<dbReference type="SUPFAM" id="SSF56112">
    <property type="entry name" value="Protein kinase-like (PK-like)"/>
    <property type="match status" value="1"/>
</dbReference>
<dbReference type="STRING" id="888268.A0A1E5WE25"/>
<evidence type="ECO:0000256" key="16">
    <source>
        <dbReference type="ARBA" id="ARBA00022989"/>
    </source>
</evidence>
<dbReference type="EMBL" id="LWDX02012045">
    <property type="protein sequence ID" value="OEL35450.1"/>
    <property type="molecule type" value="Genomic_DNA"/>
</dbReference>
<dbReference type="FunFam" id="3.30.200.20:FF:000112">
    <property type="entry name" value="Lectin-domain containing receptor kinase A4.3"/>
    <property type="match status" value="1"/>
</dbReference>
<evidence type="ECO:0000256" key="15">
    <source>
        <dbReference type="ARBA" id="ARBA00022857"/>
    </source>
</evidence>
<keyword evidence="18 24" id="KW-0472">Membrane</keyword>
<dbReference type="Pfam" id="PF00106">
    <property type="entry name" value="adh_short"/>
    <property type="match status" value="3"/>
</dbReference>
<dbReference type="InterPro" id="IPR008271">
    <property type="entry name" value="Ser/Thr_kinase_AS"/>
</dbReference>
<evidence type="ECO:0000256" key="22">
    <source>
        <dbReference type="ARBA" id="ARBA00048977"/>
    </source>
</evidence>
<evidence type="ECO:0000259" key="26">
    <source>
        <dbReference type="PROSITE" id="PS50011"/>
    </source>
</evidence>
<evidence type="ECO:0000256" key="11">
    <source>
        <dbReference type="ARBA" id="ARBA00022734"/>
    </source>
</evidence>
<dbReference type="InterPro" id="IPR036291">
    <property type="entry name" value="NAD(P)-bd_dom_sf"/>
</dbReference>
<comment type="similarity">
    <text evidence="2">Belongs to the short-chain dehydrogenases/reductases (SDR) family.</text>
</comment>
<evidence type="ECO:0000313" key="28">
    <source>
        <dbReference type="Proteomes" id="UP000095767"/>
    </source>
</evidence>
<dbReference type="FunFam" id="3.40.50.720:FF:000396">
    <property type="entry name" value="(+)-neomenthol dehydrogenase"/>
    <property type="match status" value="1"/>
</dbReference>
<sequence length="1354" mass="148067">MGCLRLLLLLAAVCSSDHAAVLAAEEFTYNGFGGADLTLDGMSMVAPNGLLVLSNGTSQMAGHAFHPAPVRLRDAPGGAVRSFSAAFVFAIVSNFTVLSDNGMAFVVAPATRLSTFNAGQYLGVLNVTDNGQDGNRVLFVELDTMLNPEFQDMNSNHLGVNVNSMRSLVNHSAGYYDDATGVFNNLSLISRRPMQVWVDYDGATTRLDVTMAPLDVPRPKKPLISAPVNLSAVGTDTAYVGFSAATGVIFTRHYVLGWSFAMGGAAPPLDTSRLPKLPRFGPKPRSKVLEIVLPIATAAFVLALLVGVFLFVRRRVRYAEVREDWEVEFGPHRFSYKELYHATKGFKNKQLLGTGGFGRVYKGVLPKSNLEIAVKRVSHDSKQGMKEFIAEVVSIGHLRHRNLVQLLGYCRRKGELLLVYDYMSNGSLDKYLYDKTKPVLDWEQRFLIIKGVASGLLYLHEDWEKIVIHRDIKASNVLLDGDMNGRLGDFGLARLYDHGVDPQTTHVVGTMGYLAPELVRTGKATPVTDVFAFGVFVLEVTCGRRPLGRAAPGDEQNVLLDWVQEHERKGAALDTVDPRLCGKYDADEARLAIRLGLMCGHPLPDARPGMRQVVQYLEGDATMPEVAPTFVSYTMLALMQNDGFDSFAMSFPSTATSSASPVSGGFSAVSGLSGGRIALITGGNKGVGLETCRQLATKGLKVVLTARNEARGLEAVEAVRRNSGAAAEVFFHQLDVTDPSSAARLADFLRGQFGRLDILINNAGVSGVDRDPVLAAKVKDQLMKIISFLFEQHFNSEELRKEFDDIDNLTEKRLEELLDLFLEDFKANLVEAHGWPTGGSSAYKVAKAALNAYTRILARKYPTLRINCLTPGYVKTDMSMHMGVLTLEEGARNPVKHQIEQKISSPTAHLVGAELVVHAHGGSHLQFLRSKSHGWRLHARIAVVTGGNKGIGLQVCRQLAGNGITVVLTARDEMRGAAAAEKLRELGLSNVIFHQLDITDASSIGRLADFLQTRFGRLDILINNSAFGGVEYARDPAHGSVTREEELSGMDRHQRLEWLWRNSRETYDAAKKGLQTNYYGTKHVIESLLPLLQASSDGRIVNVSSDFGLLRFFRNEVLKQELNDFGNLTEERLDELLDMFLKDFETGAVDAHGWPAAFTAYKVAKAAMNAYSRILATKQPALRINCVHPGYIKTDMTMHSGLLTPEEGASNLVKVALLPEGRVTGAFFEDGSQQMTAAISAKGYNQTKELQSRSLHSSKPSASLVRAEFVEHAHGLRGVLQRPKHWRGIGLEVCRQLASNGVAIVLTAMDEKMGAEAVEKLKGLGLSDVLSHQLDITDASSIARLADFLKTRFG</sequence>
<evidence type="ECO:0000256" key="4">
    <source>
        <dbReference type="ARBA" id="ARBA00010217"/>
    </source>
</evidence>
<evidence type="ECO:0000256" key="14">
    <source>
        <dbReference type="ARBA" id="ARBA00022840"/>
    </source>
</evidence>
<evidence type="ECO:0000256" key="8">
    <source>
        <dbReference type="ARBA" id="ARBA00022679"/>
    </source>
</evidence>
<evidence type="ECO:0000256" key="23">
    <source>
        <dbReference type="PROSITE-ProRule" id="PRU10141"/>
    </source>
</evidence>
<organism evidence="27 28">
    <name type="scientific">Dichanthelium oligosanthes</name>
    <dbReference type="NCBI Taxonomy" id="888268"/>
    <lineage>
        <taxon>Eukaryota</taxon>
        <taxon>Viridiplantae</taxon>
        <taxon>Streptophyta</taxon>
        <taxon>Embryophyta</taxon>
        <taxon>Tracheophyta</taxon>
        <taxon>Spermatophyta</taxon>
        <taxon>Magnoliopsida</taxon>
        <taxon>Liliopsida</taxon>
        <taxon>Poales</taxon>
        <taxon>Poaceae</taxon>
        <taxon>PACMAD clade</taxon>
        <taxon>Panicoideae</taxon>
        <taxon>Panicodae</taxon>
        <taxon>Paniceae</taxon>
        <taxon>Dichantheliinae</taxon>
        <taxon>Dichanthelium</taxon>
    </lineage>
</organism>
<comment type="catalytic activity">
    <reaction evidence="22">
        <text>L-seryl-[protein] + ATP = O-phospho-L-seryl-[protein] + ADP + H(+)</text>
        <dbReference type="Rhea" id="RHEA:17989"/>
        <dbReference type="Rhea" id="RHEA-COMP:9863"/>
        <dbReference type="Rhea" id="RHEA-COMP:11604"/>
        <dbReference type="ChEBI" id="CHEBI:15378"/>
        <dbReference type="ChEBI" id="CHEBI:29999"/>
        <dbReference type="ChEBI" id="CHEBI:30616"/>
        <dbReference type="ChEBI" id="CHEBI:83421"/>
        <dbReference type="ChEBI" id="CHEBI:456216"/>
        <dbReference type="EC" id="2.7.11.1"/>
    </reaction>
    <physiologicalReaction direction="left-to-right" evidence="22">
        <dbReference type="Rhea" id="RHEA:17990"/>
    </physiologicalReaction>
</comment>
<dbReference type="PANTHER" id="PTHR43490:SF78">
    <property type="entry name" value="OS04G0532100 PROTEIN"/>
    <property type="match status" value="1"/>
</dbReference>
<feature type="signal peptide" evidence="25">
    <location>
        <begin position="1"/>
        <end position="19"/>
    </location>
</feature>
<dbReference type="PROSITE" id="PS00107">
    <property type="entry name" value="PROTEIN_KINASE_ATP"/>
    <property type="match status" value="1"/>
</dbReference>
<reference evidence="27 28" key="1">
    <citation type="submission" date="2016-09" db="EMBL/GenBank/DDBJ databases">
        <title>The draft genome of Dichanthelium oligosanthes: A C3 panicoid grass species.</title>
        <authorList>
            <person name="Studer A.J."/>
            <person name="Schnable J.C."/>
            <person name="Brutnell T.P."/>
        </authorList>
    </citation>
    <scope>NUCLEOTIDE SEQUENCE [LARGE SCALE GENOMIC DNA]</scope>
    <source>
        <strain evidence="28">cv. Kellogg 1175</strain>
        <tissue evidence="27">Leaf</tissue>
    </source>
</reference>
<dbReference type="GO" id="GO:0016491">
    <property type="term" value="F:oxidoreductase activity"/>
    <property type="evidence" value="ECO:0007669"/>
    <property type="project" value="UniProtKB-KW"/>
</dbReference>
<evidence type="ECO:0000256" key="24">
    <source>
        <dbReference type="SAM" id="Phobius"/>
    </source>
</evidence>
<evidence type="ECO:0000256" key="7">
    <source>
        <dbReference type="ARBA" id="ARBA00022527"/>
    </source>
</evidence>
<evidence type="ECO:0000256" key="3">
    <source>
        <dbReference type="ARBA" id="ARBA00008536"/>
    </source>
</evidence>
<dbReference type="SUPFAM" id="SSF51735">
    <property type="entry name" value="NAD(P)-binding Rossmann-fold domains"/>
    <property type="match status" value="3"/>
</dbReference>
<dbReference type="SUPFAM" id="SSF49899">
    <property type="entry name" value="Concanavalin A-like lectins/glucanases"/>
    <property type="match status" value="1"/>
</dbReference>
<evidence type="ECO:0000256" key="17">
    <source>
        <dbReference type="ARBA" id="ARBA00023002"/>
    </source>
</evidence>
<dbReference type="GO" id="GO:1901001">
    <property type="term" value="P:negative regulation of response to salt stress"/>
    <property type="evidence" value="ECO:0007669"/>
    <property type="project" value="UniProtKB-ARBA"/>
</dbReference>
<keyword evidence="15" id="KW-0521">NADP</keyword>
<keyword evidence="13 27" id="KW-0418">Kinase</keyword>
<dbReference type="PROSITE" id="PS00108">
    <property type="entry name" value="PROTEIN_KINASE_ST"/>
    <property type="match status" value="1"/>
</dbReference>
<dbReference type="InterPro" id="IPR017441">
    <property type="entry name" value="Protein_kinase_ATP_BS"/>
</dbReference>
<gene>
    <name evidence="27" type="ORF">BAE44_0003533</name>
</gene>
<evidence type="ECO:0000256" key="6">
    <source>
        <dbReference type="ARBA" id="ARBA00022475"/>
    </source>
</evidence>
<dbReference type="InterPro" id="IPR011009">
    <property type="entry name" value="Kinase-like_dom_sf"/>
</dbReference>
<evidence type="ECO:0000256" key="21">
    <source>
        <dbReference type="ARBA" id="ARBA00048659"/>
    </source>
</evidence>
<dbReference type="CDD" id="cd06899">
    <property type="entry name" value="lectin_legume_LecRK_Arcelin_ConA"/>
    <property type="match status" value="1"/>
</dbReference>
<keyword evidence="28" id="KW-1185">Reference proteome</keyword>
<comment type="similarity">
    <text evidence="3">In the N-terminal section; belongs to the leguminous lectin family.</text>
</comment>
<keyword evidence="11 27" id="KW-0430">Lectin</keyword>
<evidence type="ECO:0000256" key="1">
    <source>
        <dbReference type="ARBA" id="ARBA00004251"/>
    </source>
</evidence>
<keyword evidence="17" id="KW-0560">Oxidoreductase</keyword>
<feature type="chain" id="PRO_5009189129" description="non-specific serine/threonine protein kinase" evidence="25">
    <location>
        <begin position="20"/>
        <end position="1354"/>
    </location>
</feature>
<evidence type="ECO:0000256" key="18">
    <source>
        <dbReference type="ARBA" id="ARBA00023136"/>
    </source>
</evidence>
<dbReference type="InterPro" id="IPR013320">
    <property type="entry name" value="ConA-like_dom_sf"/>
</dbReference>
<dbReference type="GO" id="GO:0005886">
    <property type="term" value="C:plasma membrane"/>
    <property type="evidence" value="ECO:0007669"/>
    <property type="project" value="UniProtKB-SubCell"/>
</dbReference>
<dbReference type="Gene3D" id="2.60.120.200">
    <property type="match status" value="1"/>
</dbReference>
<dbReference type="Gene3D" id="3.40.50.720">
    <property type="entry name" value="NAD(P)-binding Rossmann-like Domain"/>
    <property type="match status" value="3"/>
</dbReference>
<keyword evidence="20" id="KW-0325">Glycoprotein</keyword>
<dbReference type="EC" id="2.7.11.1" evidence="5"/>
<accession>A0A1E5WE25</accession>
<proteinExistence type="inferred from homology"/>
<comment type="catalytic activity">
    <reaction evidence="21">
        <text>L-threonyl-[protein] + ATP = O-phospho-L-threonyl-[protein] + ADP + H(+)</text>
        <dbReference type="Rhea" id="RHEA:46608"/>
        <dbReference type="Rhea" id="RHEA-COMP:11060"/>
        <dbReference type="Rhea" id="RHEA-COMP:11605"/>
        <dbReference type="ChEBI" id="CHEBI:15378"/>
        <dbReference type="ChEBI" id="CHEBI:30013"/>
        <dbReference type="ChEBI" id="CHEBI:30616"/>
        <dbReference type="ChEBI" id="CHEBI:61977"/>
        <dbReference type="ChEBI" id="CHEBI:456216"/>
        <dbReference type="EC" id="2.7.11.1"/>
    </reaction>
    <physiologicalReaction direction="left-to-right" evidence="21">
        <dbReference type="Rhea" id="RHEA:46609"/>
    </physiologicalReaction>
</comment>
<dbReference type="Proteomes" id="UP000095767">
    <property type="component" value="Unassembled WGS sequence"/>
</dbReference>
<dbReference type="CDD" id="cd14066">
    <property type="entry name" value="STKc_IRAK"/>
    <property type="match status" value="1"/>
</dbReference>
<comment type="similarity">
    <text evidence="4">In the C-terminal section; belongs to the protein kinase superfamily. Ser/Thr protein kinase family.</text>
</comment>